<keyword evidence="3" id="KW-0456">Lyase</keyword>
<feature type="compositionally biased region" description="Basic and acidic residues" evidence="1">
    <location>
        <begin position="1"/>
        <end position="15"/>
    </location>
</feature>
<evidence type="ECO:0000259" key="2">
    <source>
        <dbReference type="Pfam" id="PF12708"/>
    </source>
</evidence>
<dbReference type="InterPro" id="IPR006311">
    <property type="entry name" value="TAT_signal"/>
</dbReference>
<evidence type="ECO:0000313" key="3">
    <source>
        <dbReference type="EMBL" id="RED75128.1"/>
    </source>
</evidence>
<evidence type="ECO:0000256" key="1">
    <source>
        <dbReference type="SAM" id="MobiDB-lite"/>
    </source>
</evidence>
<dbReference type="AlphaFoldDB" id="A0A3D9JM64"/>
<dbReference type="InterPro" id="IPR011050">
    <property type="entry name" value="Pectin_lyase_fold/virulence"/>
</dbReference>
<dbReference type="Gene3D" id="2.160.20.10">
    <property type="entry name" value="Single-stranded right-handed beta-helix, Pectin lyase-like"/>
    <property type="match status" value="1"/>
</dbReference>
<dbReference type="SUPFAM" id="SSF51126">
    <property type="entry name" value="Pectin lyase-like"/>
    <property type="match status" value="1"/>
</dbReference>
<dbReference type="EMBL" id="QRDZ01000017">
    <property type="protein sequence ID" value="RED75128.1"/>
    <property type="molecule type" value="Genomic_DNA"/>
</dbReference>
<sequence>MLRDQEEKLHDESHQPKQPKLMSRRKMLTALGLAGVSLASTGLLGQLPMASANAQETNKRKVKELMEMELVVPMTIAQIRALVTAEADTLYYVKDAGQEGFFYYDPLDSTTPDNTGIVLQSAGGARFKRIFQGRVSVKWFGAKGDGVTDDREEIAAAVNSGYDVVFPQGTYVVGDTIELQHTVGMYGESRPIVKRVFDLYNSNPTFMAAASGISLTVDGMEFVGLKDTNPAYFIGYTFDTRRTLDPLFQYWYFYLPDCANIAVMNCTFRNIVGCAITAVNCKRGFYTNCNFEEIVSEGITSYESDTVYVEGCIFKNIGILPEEFLVVDSGWYSSPGVTLEQANKTVADAVSTPFMGSIAWHHFNGSGVVLSGRSIYVGGSDFLNCNRIGIVGEDATEPVGNAEMVITGNTVEHNHERLRGSNPPASIWVENARSAIVSHNRCVYKKRASNEHFIWGINLAQTGNGDLTHMECYGNQLIADEFNNRVMAGIMDLNSNHKRTVIRSNRISGNVNVGIFVAPYLDHCGDEIEIEGNHLNIFDRVEGAASGIYFNSSWSAVPKLYNHIRVTGNWIYNQHDCFEAPAQWNPFFAICYMNGHKNYDTRLVIRENELNGGSIFLGNEGMRELIVAGNTNVRLIARDLFRENGKQRGDHVEISNNTVNKILLGGAADSGDSGYRYTGKITDNVVLGAGDDVMSNRIVGSIELHSSKQMLVAGNKVYVDKTGNGIVIGTSYEGQEDLFVRDNTIICDKDDAVGIHIKAGENNKAISHIALIHNLLTAPQSASLSGTTGIKWLEASSYVSDPIVQGNLYSKLANEEVGRV</sequence>
<dbReference type="Pfam" id="PF12708">
    <property type="entry name" value="Pect-lyase_RHGA_epim"/>
    <property type="match status" value="1"/>
</dbReference>
<dbReference type="Proteomes" id="UP000256977">
    <property type="component" value="Unassembled WGS sequence"/>
</dbReference>
<reference evidence="3 4" key="1">
    <citation type="submission" date="2018-07" db="EMBL/GenBank/DDBJ databases">
        <title>Genomic Encyclopedia of Type Strains, Phase III (KMG-III): the genomes of soil and plant-associated and newly described type strains.</title>
        <authorList>
            <person name="Whitman W."/>
        </authorList>
    </citation>
    <scope>NUCLEOTIDE SEQUENCE [LARGE SCALE GENOMIC DNA]</scope>
    <source>
        <strain evidence="3 4">CECT 7287</strain>
    </source>
</reference>
<accession>A0A3D9JM64</accession>
<dbReference type="InterPro" id="IPR012334">
    <property type="entry name" value="Pectin_lyas_fold"/>
</dbReference>
<protein>
    <submittedName>
        <fullName evidence="3">Pectate lyase-like protein</fullName>
    </submittedName>
</protein>
<keyword evidence="4" id="KW-1185">Reference proteome</keyword>
<dbReference type="RefSeq" id="WP_181917830.1">
    <property type="nucleotide sequence ID" value="NZ_QRDZ01000017.1"/>
</dbReference>
<dbReference type="PROSITE" id="PS51318">
    <property type="entry name" value="TAT"/>
    <property type="match status" value="1"/>
</dbReference>
<proteinExistence type="predicted"/>
<feature type="domain" description="Rhamnogalacturonase A/B/Epimerase-like pectate lyase" evidence="2">
    <location>
        <begin position="135"/>
        <end position="201"/>
    </location>
</feature>
<gene>
    <name evidence="3" type="ORF">DFP98_117100</name>
</gene>
<dbReference type="GO" id="GO:0016829">
    <property type="term" value="F:lyase activity"/>
    <property type="evidence" value="ECO:0007669"/>
    <property type="project" value="UniProtKB-KW"/>
</dbReference>
<name>A0A3D9JM64_9BACL</name>
<evidence type="ECO:0000313" key="4">
    <source>
        <dbReference type="Proteomes" id="UP000256977"/>
    </source>
</evidence>
<comment type="caution">
    <text evidence="3">The sequence shown here is derived from an EMBL/GenBank/DDBJ whole genome shotgun (WGS) entry which is preliminary data.</text>
</comment>
<feature type="region of interest" description="Disordered" evidence="1">
    <location>
        <begin position="1"/>
        <end position="21"/>
    </location>
</feature>
<organism evidence="3 4">
    <name type="scientific">Cohnella phaseoli</name>
    <dbReference type="NCBI Taxonomy" id="456490"/>
    <lineage>
        <taxon>Bacteria</taxon>
        <taxon>Bacillati</taxon>
        <taxon>Bacillota</taxon>
        <taxon>Bacilli</taxon>
        <taxon>Bacillales</taxon>
        <taxon>Paenibacillaceae</taxon>
        <taxon>Cohnella</taxon>
    </lineage>
</organism>
<dbReference type="SMART" id="SM00710">
    <property type="entry name" value="PbH1"/>
    <property type="match status" value="7"/>
</dbReference>
<dbReference type="InterPro" id="IPR006626">
    <property type="entry name" value="PbH1"/>
</dbReference>
<dbReference type="InterPro" id="IPR024535">
    <property type="entry name" value="RHGA/B-epi-like_pectate_lyase"/>
</dbReference>